<reference evidence="2 3" key="1">
    <citation type="submission" date="2024-02" db="EMBL/GenBank/DDBJ databases">
        <authorList>
            <person name="Chen Y."/>
            <person name="Shah S."/>
            <person name="Dougan E. K."/>
            <person name="Thang M."/>
            <person name="Chan C."/>
        </authorList>
    </citation>
    <scope>NUCLEOTIDE SEQUENCE [LARGE SCALE GENOMIC DNA]</scope>
</reference>
<proteinExistence type="predicted"/>
<evidence type="ECO:0000313" key="2">
    <source>
        <dbReference type="EMBL" id="CAK9088118.1"/>
    </source>
</evidence>
<accession>A0ABP0QKK0</accession>
<name>A0ABP0QKK0_9DINO</name>
<gene>
    <name evidence="2" type="ORF">CCMP2556_LOCUS42530</name>
</gene>
<feature type="compositionally biased region" description="Basic residues" evidence="1">
    <location>
        <begin position="270"/>
        <end position="286"/>
    </location>
</feature>
<protein>
    <submittedName>
        <fullName evidence="2">Uncharacterized protein</fullName>
    </submittedName>
</protein>
<feature type="compositionally biased region" description="Basic and acidic residues" evidence="1">
    <location>
        <begin position="287"/>
        <end position="300"/>
    </location>
</feature>
<comment type="caution">
    <text evidence="2">The sequence shown here is derived from an EMBL/GenBank/DDBJ whole genome shotgun (WGS) entry which is preliminary data.</text>
</comment>
<feature type="region of interest" description="Disordered" evidence="1">
    <location>
        <begin position="270"/>
        <end position="313"/>
    </location>
</feature>
<evidence type="ECO:0000256" key="1">
    <source>
        <dbReference type="SAM" id="MobiDB-lite"/>
    </source>
</evidence>
<evidence type="ECO:0000313" key="3">
    <source>
        <dbReference type="Proteomes" id="UP001642484"/>
    </source>
</evidence>
<dbReference type="Proteomes" id="UP001642484">
    <property type="component" value="Unassembled WGS sequence"/>
</dbReference>
<dbReference type="EMBL" id="CAXAMN010024606">
    <property type="protein sequence ID" value="CAK9088118.1"/>
    <property type="molecule type" value="Genomic_DNA"/>
</dbReference>
<keyword evidence="3" id="KW-1185">Reference proteome</keyword>
<sequence>MSSRVEVLKALGISIEDSADAEVAWNAIQCGKDVSVEGSKAMWPEAVVLPALWRLSASHYRLVVVASETLCVALMAQMSHWVKVLGSTSSQTAVPSQYLLLTAQEITPEKLQAIGQDEGCHVILVILCPKEEQAFALRSGLQLLPIPNQVIMAVESWKDDTRQLATDILGNPVTVMLPSERPNAVSLPERKEDDAQLVASFMANILCRSEDRELRAACRALIKDSNRSADEAAETQPASQVGDLSIEQVEDAEFREGIAALMIRHKNMAARSKKVGGKGVKGRKRGREVLSPESKRREPADCEDCSDSFYEGF</sequence>
<organism evidence="2 3">
    <name type="scientific">Durusdinium trenchii</name>
    <dbReference type="NCBI Taxonomy" id="1381693"/>
    <lineage>
        <taxon>Eukaryota</taxon>
        <taxon>Sar</taxon>
        <taxon>Alveolata</taxon>
        <taxon>Dinophyceae</taxon>
        <taxon>Suessiales</taxon>
        <taxon>Symbiodiniaceae</taxon>
        <taxon>Durusdinium</taxon>
    </lineage>
</organism>